<dbReference type="Gene3D" id="1.10.1200.10">
    <property type="entry name" value="ACP-like"/>
    <property type="match status" value="1"/>
</dbReference>
<comment type="caution">
    <text evidence="5">The sequence shown here is derived from an EMBL/GenBank/DDBJ whole genome shotgun (WGS) entry which is preliminary data.</text>
</comment>
<dbReference type="RefSeq" id="WP_165960366.1">
    <property type="nucleotide sequence ID" value="NZ_SLWS01000002.1"/>
</dbReference>
<organism evidence="5 6">
    <name type="scientific">Actinocrispum wychmicini</name>
    <dbReference type="NCBI Taxonomy" id="1213861"/>
    <lineage>
        <taxon>Bacteria</taxon>
        <taxon>Bacillati</taxon>
        <taxon>Actinomycetota</taxon>
        <taxon>Actinomycetes</taxon>
        <taxon>Pseudonocardiales</taxon>
        <taxon>Pseudonocardiaceae</taxon>
        <taxon>Actinocrispum</taxon>
    </lineage>
</organism>
<accession>A0A4R2JZT8</accession>
<dbReference type="Pfam" id="PF00550">
    <property type="entry name" value="PP-binding"/>
    <property type="match status" value="1"/>
</dbReference>
<protein>
    <submittedName>
        <fullName evidence="5">Phosphopantetheine binding protein</fullName>
    </submittedName>
</protein>
<comment type="cofactor">
    <cofactor evidence="1">
        <name>pantetheine 4'-phosphate</name>
        <dbReference type="ChEBI" id="CHEBI:47942"/>
    </cofactor>
</comment>
<dbReference type="PANTHER" id="PTHR45527">
    <property type="entry name" value="NONRIBOSOMAL PEPTIDE SYNTHETASE"/>
    <property type="match status" value="1"/>
</dbReference>
<evidence type="ECO:0000259" key="4">
    <source>
        <dbReference type="PROSITE" id="PS50075"/>
    </source>
</evidence>
<gene>
    <name evidence="5" type="ORF">EV192_102968</name>
</gene>
<name>A0A4R2JZT8_9PSEU</name>
<evidence type="ECO:0000256" key="1">
    <source>
        <dbReference type="ARBA" id="ARBA00001957"/>
    </source>
</evidence>
<evidence type="ECO:0000256" key="2">
    <source>
        <dbReference type="ARBA" id="ARBA00022450"/>
    </source>
</evidence>
<dbReference type="PROSITE" id="PS50075">
    <property type="entry name" value="CARRIER"/>
    <property type="match status" value="1"/>
</dbReference>
<keyword evidence="6" id="KW-1185">Reference proteome</keyword>
<evidence type="ECO:0000313" key="6">
    <source>
        <dbReference type="Proteomes" id="UP000295680"/>
    </source>
</evidence>
<dbReference type="GO" id="GO:0044550">
    <property type="term" value="P:secondary metabolite biosynthetic process"/>
    <property type="evidence" value="ECO:0007669"/>
    <property type="project" value="TreeGrafter"/>
</dbReference>
<proteinExistence type="predicted"/>
<dbReference type="GO" id="GO:0005737">
    <property type="term" value="C:cytoplasm"/>
    <property type="evidence" value="ECO:0007669"/>
    <property type="project" value="TreeGrafter"/>
</dbReference>
<sequence length="73" mass="7844">MTSTDVEKLVGEIWEDVLDLDSISSDDDFFELGGDSVQALDVVYRLRAAGCSLKIGDFFTNPTVRTLSAVAAG</sequence>
<dbReference type="Proteomes" id="UP000295680">
    <property type="component" value="Unassembled WGS sequence"/>
</dbReference>
<dbReference type="SUPFAM" id="SSF47336">
    <property type="entry name" value="ACP-like"/>
    <property type="match status" value="1"/>
</dbReference>
<keyword evidence="2" id="KW-0596">Phosphopantetheine</keyword>
<dbReference type="EMBL" id="SLWS01000002">
    <property type="protein sequence ID" value="TCO62829.1"/>
    <property type="molecule type" value="Genomic_DNA"/>
</dbReference>
<dbReference type="GO" id="GO:0043041">
    <property type="term" value="P:amino acid activation for nonribosomal peptide biosynthetic process"/>
    <property type="evidence" value="ECO:0007669"/>
    <property type="project" value="TreeGrafter"/>
</dbReference>
<dbReference type="PANTHER" id="PTHR45527:SF1">
    <property type="entry name" value="FATTY ACID SYNTHASE"/>
    <property type="match status" value="1"/>
</dbReference>
<dbReference type="InterPro" id="IPR009081">
    <property type="entry name" value="PP-bd_ACP"/>
</dbReference>
<dbReference type="AlphaFoldDB" id="A0A4R2JZT8"/>
<evidence type="ECO:0000256" key="3">
    <source>
        <dbReference type="ARBA" id="ARBA00022553"/>
    </source>
</evidence>
<dbReference type="InterPro" id="IPR036736">
    <property type="entry name" value="ACP-like_sf"/>
</dbReference>
<feature type="domain" description="Carrier" evidence="4">
    <location>
        <begin position="1"/>
        <end position="73"/>
    </location>
</feature>
<keyword evidence="3" id="KW-0597">Phosphoprotein</keyword>
<dbReference type="GO" id="GO:0031177">
    <property type="term" value="F:phosphopantetheine binding"/>
    <property type="evidence" value="ECO:0007669"/>
    <property type="project" value="TreeGrafter"/>
</dbReference>
<reference evidence="5 6" key="1">
    <citation type="submission" date="2019-03" db="EMBL/GenBank/DDBJ databases">
        <title>Genomic Encyclopedia of Type Strains, Phase IV (KMG-IV): sequencing the most valuable type-strain genomes for metagenomic binning, comparative biology and taxonomic classification.</title>
        <authorList>
            <person name="Goeker M."/>
        </authorList>
    </citation>
    <scope>NUCLEOTIDE SEQUENCE [LARGE SCALE GENOMIC DNA]</scope>
    <source>
        <strain evidence="5 6">DSM 45934</strain>
    </source>
</reference>
<dbReference type="FunFam" id="1.10.1200.10:FF:000005">
    <property type="entry name" value="Nonribosomal peptide synthetase 1"/>
    <property type="match status" value="1"/>
</dbReference>
<evidence type="ECO:0000313" key="5">
    <source>
        <dbReference type="EMBL" id="TCO62829.1"/>
    </source>
</evidence>